<dbReference type="InterPro" id="IPR006590">
    <property type="entry name" value="RNA_pol_Rpb4/RPC9_core"/>
</dbReference>
<dbReference type="InterPro" id="IPR005574">
    <property type="entry name" value="Rpb4/RPC9"/>
</dbReference>
<evidence type="ECO:0000259" key="8">
    <source>
        <dbReference type="SMART" id="SM00657"/>
    </source>
</evidence>
<evidence type="ECO:0000256" key="6">
    <source>
        <dbReference type="ARBA" id="ARBA00023242"/>
    </source>
</evidence>
<evidence type="ECO:0000256" key="7">
    <source>
        <dbReference type="SAM" id="MobiDB-lite"/>
    </source>
</evidence>
<evidence type="ECO:0000256" key="2">
    <source>
        <dbReference type="ARBA" id="ARBA00006898"/>
    </source>
</evidence>
<dbReference type="Gene3D" id="1.20.1250.40">
    <property type="match status" value="1"/>
</dbReference>
<dbReference type="GO" id="GO:0006384">
    <property type="term" value="P:transcription initiation at RNA polymerase III promoter"/>
    <property type="evidence" value="ECO:0007669"/>
    <property type="project" value="InterPro"/>
</dbReference>
<organism evidence="9 10">
    <name type="scientific">Malassezia vespertilionis</name>
    <dbReference type="NCBI Taxonomy" id="2020962"/>
    <lineage>
        <taxon>Eukaryota</taxon>
        <taxon>Fungi</taxon>
        <taxon>Dikarya</taxon>
        <taxon>Basidiomycota</taxon>
        <taxon>Ustilaginomycotina</taxon>
        <taxon>Malasseziomycetes</taxon>
        <taxon>Malasseziales</taxon>
        <taxon>Malasseziaceae</taxon>
        <taxon>Malassezia</taxon>
    </lineage>
</organism>
<dbReference type="AlphaFoldDB" id="A0A2N1JEU3"/>
<keyword evidence="5" id="KW-0804">Transcription</keyword>
<evidence type="ECO:0000256" key="1">
    <source>
        <dbReference type="ARBA" id="ARBA00004123"/>
    </source>
</evidence>
<dbReference type="PANTHER" id="PTHR15561:SF0">
    <property type="entry name" value="DNA-DIRECTED RNA POLYMERASE III SUBUNIT RPC9"/>
    <property type="match status" value="1"/>
</dbReference>
<dbReference type="InterPro" id="IPR038324">
    <property type="entry name" value="Rpb4/RPC9_sf"/>
</dbReference>
<dbReference type="InterPro" id="IPR038846">
    <property type="entry name" value="RPC9"/>
</dbReference>
<dbReference type="SUPFAM" id="SSF47819">
    <property type="entry name" value="HRDC-like"/>
    <property type="match status" value="1"/>
</dbReference>
<dbReference type="OrthoDB" id="1746530at2759"/>
<name>A0A2N1JEU3_9BASI</name>
<evidence type="ECO:0000313" key="9">
    <source>
        <dbReference type="EMBL" id="PKI85078.1"/>
    </source>
</evidence>
<dbReference type="SMART" id="SM00657">
    <property type="entry name" value="RPOL4c"/>
    <property type="match status" value="1"/>
</dbReference>
<proteinExistence type="inferred from homology"/>
<keyword evidence="10" id="KW-1185">Reference proteome</keyword>
<evidence type="ECO:0000256" key="4">
    <source>
        <dbReference type="ARBA" id="ARBA00022478"/>
    </source>
</evidence>
<dbReference type="GO" id="GO:0005666">
    <property type="term" value="C:RNA polymerase III complex"/>
    <property type="evidence" value="ECO:0007669"/>
    <property type="project" value="InterPro"/>
</dbReference>
<sequence>MRVVQKRAALLSDFEVYTLLREAEQKQRADSSARRSDRAGDWTEETIPPNVRTVQFETIASLSQQYRPCRTQSVEAIRGFLDTLAEQGFVPPDARILRGERGLTKGERLQLVNHAPTSVLVEELGERFSDAQIEQILALVRHYFPPPAPTSNFVAKQDGVQDNVQDGVQDTLIQDTAIPAQTAPLDETQAYMDEDAFPEEHFEHEAPGAAQDDGEEHEDI</sequence>
<dbReference type="GO" id="GO:0000166">
    <property type="term" value="F:nucleotide binding"/>
    <property type="evidence" value="ECO:0007669"/>
    <property type="project" value="InterPro"/>
</dbReference>
<dbReference type="Proteomes" id="UP000232875">
    <property type="component" value="Unassembled WGS sequence"/>
</dbReference>
<accession>A0A2N1JEU3</accession>
<protein>
    <recommendedName>
        <fullName evidence="3">DNA-directed RNA polymerase III subunit RPC9</fullName>
    </recommendedName>
</protein>
<comment type="subcellular location">
    <subcellularLocation>
        <location evidence="1">Nucleus</location>
    </subcellularLocation>
</comment>
<evidence type="ECO:0000313" key="10">
    <source>
        <dbReference type="Proteomes" id="UP000232875"/>
    </source>
</evidence>
<evidence type="ECO:0000256" key="5">
    <source>
        <dbReference type="ARBA" id="ARBA00023163"/>
    </source>
</evidence>
<keyword evidence="4" id="KW-0240">DNA-directed RNA polymerase</keyword>
<dbReference type="PANTHER" id="PTHR15561">
    <property type="entry name" value="CALCITONIN GENE-RELATED PEPTIDE-RECEPTOR COMPONENT PROTEIN"/>
    <property type="match status" value="1"/>
</dbReference>
<evidence type="ECO:0000256" key="3">
    <source>
        <dbReference type="ARBA" id="ARBA00016672"/>
    </source>
</evidence>
<keyword evidence="6" id="KW-0539">Nucleus</keyword>
<feature type="region of interest" description="Disordered" evidence="7">
    <location>
        <begin position="192"/>
        <end position="220"/>
    </location>
</feature>
<gene>
    <name evidence="9" type="ORF">MVES_001136</name>
</gene>
<comment type="similarity">
    <text evidence="2">Belongs to the eukaryotic RPC9 RNA polymerase subunit family.</text>
</comment>
<dbReference type="Pfam" id="PF03874">
    <property type="entry name" value="RNA_pol_Rpb4"/>
    <property type="match status" value="1"/>
</dbReference>
<dbReference type="STRING" id="2020962.A0A2N1JEU3"/>
<dbReference type="InterPro" id="IPR010997">
    <property type="entry name" value="HRDC-like_sf"/>
</dbReference>
<feature type="domain" description="RNA polymerase Rpb4/RPC9 core" evidence="8">
    <location>
        <begin position="1"/>
        <end position="147"/>
    </location>
</feature>
<dbReference type="EMBL" id="KZ454988">
    <property type="protein sequence ID" value="PKI85078.1"/>
    <property type="molecule type" value="Genomic_DNA"/>
</dbReference>
<reference evidence="9 10" key="1">
    <citation type="submission" date="2017-10" db="EMBL/GenBank/DDBJ databases">
        <title>A novel species of cold-tolerant Malassezia isolated from bats.</title>
        <authorList>
            <person name="Lorch J.M."/>
            <person name="Palmer J.M."/>
            <person name="Vanderwolf K.J."/>
            <person name="Schmidt K.Z."/>
            <person name="Verant M.L."/>
            <person name="Weller T.J."/>
            <person name="Blehert D.S."/>
        </authorList>
    </citation>
    <scope>NUCLEOTIDE SEQUENCE [LARGE SCALE GENOMIC DNA]</scope>
    <source>
        <strain evidence="9 10">NWHC:44797-103</strain>
    </source>
</reference>